<dbReference type="RefSeq" id="WP_008089346.1">
    <property type="nucleotide sequence ID" value="NZ_AEUX02000006.1"/>
</dbReference>
<dbReference type="NCBIfam" id="TIGR01167">
    <property type="entry name" value="LPXTG_anchor"/>
    <property type="match status" value="1"/>
</dbReference>
<evidence type="ECO:0000256" key="6">
    <source>
        <dbReference type="SAM" id="Phobius"/>
    </source>
</evidence>
<keyword evidence="6" id="KW-0472">Membrane</keyword>
<keyword evidence="9" id="KW-1185">Reference proteome</keyword>
<reference evidence="8 9" key="1">
    <citation type="journal article" date="2014" name="Int. J. Syst. Evol. Microbiol.">
        <title>Phylogenomics and the dynamic genome evolution of the genus Streptococcus.</title>
        <authorList>
            <consortium name="The Broad Institute Genome Sequencing Platform"/>
            <person name="Richards V.P."/>
            <person name="Palmer S.R."/>
            <person name="Pavinski Bitar P.D."/>
            <person name="Qin X."/>
            <person name="Weinstock G.M."/>
            <person name="Highlander S.K."/>
            <person name="Town C.D."/>
            <person name="Burne R.A."/>
            <person name="Stanhope M.J."/>
        </authorList>
    </citation>
    <scope>NUCLEOTIDE SEQUENCE [LARGE SCALE GENOMIC DNA]</scope>
    <source>
        <strain evidence="8 9">707-05</strain>
    </source>
</reference>
<protein>
    <submittedName>
        <fullName evidence="8">Gram positive anchor</fullName>
    </submittedName>
</protein>
<keyword evidence="2" id="KW-0964">Secreted</keyword>
<evidence type="ECO:0000256" key="5">
    <source>
        <dbReference type="SAM" id="MobiDB-lite"/>
    </source>
</evidence>
<keyword evidence="6" id="KW-1133">Transmembrane helix</keyword>
<evidence type="ECO:0000313" key="8">
    <source>
        <dbReference type="EMBL" id="EHI69791.1"/>
    </source>
</evidence>
<evidence type="ECO:0000256" key="4">
    <source>
        <dbReference type="ARBA" id="ARBA00023088"/>
    </source>
</evidence>
<proteinExistence type="predicted"/>
<keyword evidence="4" id="KW-0572">Peptidoglycan-anchor</keyword>
<evidence type="ECO:0000256" key="2">
    <source>
        <dbReference type="ARBA" id="ARBA00022525"/>
    </source>
</evidence>
<keyword evidence="1" id="KW-0134">Cell wall</keyword>
<evidence type="ECO:0000313" key="9">
    <source>
        <dbReference type="Proteomes" id="UP000003330"/>
    </source>
</evidence>
<keyword evidence="3" id="KW-0732">Signal</keyword>
<sequence length="50" mass="5581">MTSKKPISHLSTQQSLPQTSDRKGNLSTILGSLLILTASFFGYRKQQKED</sequence>
<dbReference type="EMBL" id="AEUX02000006">
    <property type="protein sequence ID" value="EHI69791.1"/>
    <property type="molecule type" value="Genomic_DNA"/>
</dbReference>
<dbReference type="Pfam" id="PF00746">
    <property type="entry name" value="Gram_pos_anchor"/>
    <property type="match status" value="1"/>
</dbReference>
<feature type="compositionally biased region" description="Polar residues" evidence="5">
    <location>
        <begin position="1"/>
        <end position="19"/>
    </location>
</feature>
<comment type="caution">
    <text evidence="8">The sequence shown here is derived from an EMBL/GenBank/DDBJ whole genome shotgun (WGS) entry which is preliminary data.</text>
</comment>
<accession>G5K2Z6</accession>
<evidence type="ECO:0000256" key="3">
    <source>
        <dbReference type="ARBA" id="ARBA00022729"/>
    </source>
</evidence>
<feature type="transmembrane region" description="Helical" evidence="6">
    <location>
        <begin position="26"/>
        <end position="43"/>
    </location>
</feature>
<feature type="region of interest" description="Disordered" evidence="5">
    <location>
        <begin position="1"/>
        <end position="23"/>
    </location>
</feature>
<keyword evidence="6" id="KW-0812">Transmembrane</keyword>
<dbReference type="STRING" id="764299.STRIC_1164"/>
<evidence type="ECO:0000256" key="1">
    <source>
        <dbReference type="ARBA" id="ARBA00022512"/>
    </source>
</evidence>
<gene>
    <name evidence="8" type="ORF">STRIC_1164</name>
</gene>
<dbReference type="Proteomes" id="UP000003330">
    <property type="component" value="Unassembled WGS sequence"/>
</dbReference>
<feature type="domain" description="Gram-positive cocci surface proteins LPxTG" evidence="7">
    <location>
        <begin position="12"/>
        <end position="50"/>
    </location>
</feature>
<dbReference type="AlphaFoldDB" id="G5K2Z6"/>
<name>G5K2Z6_9STRE</name>
<organism evidence="8 9">
    <name type="scientific">Streptococcus ictaluri 707-05</name>
    <dbReference type="NCBI Taxonomy" id="764299"/>
    <lineage>
        <taxon>Bacteria</taxon>
        <taxon>Bacillati</taxon>
        <taxon>Bacillota</taxon>
        <taxon>Bacilli</taxon>
        <taxon>Lactobacillales</taxon>
        <taxon>Streptococcaceae</taxon>
        <taxon>Streptococcus</taxon>
    </lineage>
</organism>
<dbReference type="InterPro" id="IPR019931">
    <property type="entry name" value="LPXTG_anchor"/>
</dbReference>
<evidence type="ECO:0000259" key="7">
    <source>
        <dbReference type="Pfam" id="PF00746"/>
    </source>
</evidence>